<dbReference type="GO" id="GO:0016787">
    <property type="term" value="F:hydrolase activity"/>
    <property type="evidence" value="ECO:0007669"/>
    <property type="project" value="UniProtKB-KW"/>
</dbReference>
<evidence type="ECO:0000313" key="4">
    <source>
        <dbReference type="EMBL" id="MCM1992285.1"/>
    </source>
</evidence>
<organism evidence="4 5">
    <name type="scientific">Oceanirhabdus seepicola</name>
    <dbReference type="NCBI Taxonomy" id="2828781"/>
    <lineage>
        <taxon>Bacteria</taxon>
        <taxon>Bacillati</taxon>
        <taxon>Bacillota</taxon>
        <taxon>Clostridia</taxon>
        <taxon>Eubacteriales</taxon>
        <taxon>Clostridiaceae</taxon>
        <taxon>Oceanirhabdus</taxon>
    </lineage>
</organism>
<evidence type="ECO:0000259" key="3">
    <source>
        <dbReference type="Pfam" id="PF00857"/>
    </source>
</evidence>
<feature type="domain" description="Isochorismatase-like" evidence="3">
    <location>
        <begin position="3"/>
        <end position="143"/>
    </location>
</feature>
<comment type="similarity">
    <text evidence="1">Belongs to the isochorismatase family.</text>
</comment>
<reference evidence="4" key="1">
    <citation type="journal article" date="2021" name="mSystems">
        <title>Bacteria and Archaea Synergistically Convert Glycine Betaine to Biogenic Methane in the Formosa Cold Seep of the South China Sea.</title>
        <authorList>
            <person name="Li L."/>
            <person name="Zhang W."/>
            <person name="Zhang S."/>
            <person name="Song L."/>
            <person name="Sun Q."/>
            <person name="Zhang H."/>
            <person name="Xiang H."/>
            <person name="Dong X."/>
        </authorList>
    </citation>
    <scope>NUCLEOTIDE SEQUENCE</scope>
    <source>
        <strain evidence="4">ZWT</strain>
    </source>
</reference>
<evidence type="ECO:0000256" key="2">
    <source>
        <dbReference type="ARBA" id="ARBA00022801"/>
    </source>
</evidence>
<dbReference type="SUPFAM" id="SSF52499">
    <property type="entry name" value="Isochorismatase-like hydrolases"/>
    <property type="match status" value="1"/>
</dbReference>
<comment type="caution">
    <text evidence="4">The sequence shown here is derived from an EMBL/GenBank/DDBJ whole genome shotgun (WGS) entry which is preliminary data.</text>
</comment>
<keyword evidence="5" id="KW-1185">Reference proteome</keyword>
<dbReference type="PANTHER" id="PTHR43540:SF14">
    <property type="entry name" value="ISOCHORISMATASE"/>
    <property type="match status" value="1"/>
</dbReference>
<dbReference type="EMBL" id="JAGSOJ010000005">
    <property type="protein sequence ID" value="MCM1992285.1"/>
    <property type="molecule type" value="Genomic_DNA"/>
</dbReference>
<evidence type="ECO:0000256" key="1">
    <source>
        <dbReference type="ARBA" id="ARBA00006336"/>
    </source>
</evidence>
<gene>
    <name evidence="4" type="ORF">KDK92_21385</name>
</gene>
<keyword evidence="2" id="KW-0378">Hydrolase</keyword>
<protein>
    <submittedName>
        <fullName evidence="4">Isochorismatase family protein</fullName>
    </submittedName>
</protein>
<dbReference type="RefSeq" id="WP_250861444.1">
    <property type="nucleotide sequence ID" value="NZ_JAGSOJ010000005.1"/>
</dbReference>
<dbReference type="PANTHER" id="PTHR43540">
    <property type="entry name" value="PEROXYUREIDOACRYLATE/UREIDOACRYLATE AMIDOHYDROLASE-RELATED"/>
    <property type="match status" value="1"/>
</dbReference>
<dbReference type="InterPro" id="IPR000868">
    <property type="entry name" value="Isochorismatase-like_dom"/>
</dbReference>
<evidence type="ECO:0000313" key="5">
    <source>
        <dbReference type="Proteomes" id="UP001056429"/>
    </source>
</evidence>
<sequence length="177" mass="20316">MKALIITDMQNVILNHKNFDDEKIKIEKLISVFRENNEPIIFTKHVEDDSEGFFYKESEGAQIPSYLVKDNDYVIEKTTPSMFRGTNAQELLEKLNVDHLIIAGFNTEYCCLFSSIAAFDKGYKVTFVEDATGTTNDETTYEMPGLDIKDFIGTVLDWSGAIEVLYCEEYLDKYNNL</sequence>
<dbReference type="InterPro" id="IPR036380">
    <property type="entry name" value="Isochorismatase-like_sf"/>
</dbReference>
<dbReference type="Gene3D" id="3.40.50.850">
    <property type="entry name" value="Isochorismatase-like"/>
    <property type="match status" value="1"/>
</dbReference>
<name>A0A9J6PA70_9CLOT</name>
<dbReference type="AlphaFoldDB" id="A0A9J6PA70"/>
<dbReference type="Proteomes" id="UP001056429">
    <property type="component" value="Unassembled WGS sequence"/>
</dbReference>
<proteinExistence type="inferred from homology"/>
<accession>A0A9J6PA70</accession>
<reference evidence="4" key="2">
    <citation type="submission" date="2021-04" db="EMBL/GenBank/DDBJ databases">
        <authorList>
            <person name="Dong X."/>
        </authorList>
    </citation>
    <scope>NUCLEOTIDE SEQUENCE</scope>
    <source>
        <strain evidence="4">ZWT</strain>
    </source>
</reference>
<dbReference type="InterPro" id="IPR050272">
    <property type="entry name" value="Isochorismatase-like_hydrls"/>
</dbReference>
<dbReference type="Pfam" id="PF00857">
    <property type="entry name" value="Isochorismatase"/>
    <property type="match status" value="1"/>
</dbReference>